<protein>
    <submittedName>
        <fullName evidence="1">Uncharacterized protein</fullName>
    </submittedName>
</protein>
<dbReference type="Gene3D" id="3.40.1000.10">
    <property type="entry name" value="Mog1/PsbP, alpha/beta/alpha sandwich"/>
    <property type="match status" value="1"/>
</dbReference>
<dbReference type="AlphaFoldDB" id="C0XQQ9"/>
<accession>C0XQQ9</accession>
<evidence type="ECO:0000313" key="2">
    <source>
        <dbReference type="Proteomes" id="UP000006196"/>
    </source>
</evidence>
<proteinExistence type="predicted"/>
<dbReference type="STRING" id="525263.HMPREF0298_0779"/>
<dbReference type="EMBL" id="ACHJ01000070">
    <property type="protein sequence ID" value="EEI17473.1"/>
    <property type="molecule type" value="Genomic_DNA"/>
</dbReference>
<sequence>MGRVTSRYRFDLPNDDWFIGETPDGYDFIVARRGAFDTFRPNIGATTIPVAAGTALSTVMEQSAHATREKSHNFRVTDGPDDAGRQTLSFSVAASFGELELTQHQAFYAVAGDEGEDRVLCVVMSAASRDAGELVGDFNAFLGSLRFDDA</sequence>
<organism evidence="1 2">
    <name type="scientific">Corynebacterium lipophiloflavum (strain ATCC 700352 / DSM 44291 / CCUG 37336 / JCM 10383 / DMMZ 1944)</name>
    <dbReference type="NCBI Taxonomy" id="525263"/>
    <lineage>
        <taxon>Bacteria</taxon>
        <taxon>Bacillati</taxon>
        <taxon>Actinomycetota</taxon>
        <taxon>Actinomycetes</taxon>
        <taxon>Mycobacteriales</taxon>
        <taxon>Corynebacteriaceae</taxon>
        <taxon>Corynebacterium</taxon>
    </lineage>
</organism>
<reference evidence="1" key="1">
    <citation type="submission" date="2009-01" db="EMBL/GenBank/DDBJ databases">
        <authorList>
            <person name="Qin X."/>
            <person name="Bachman B."/>
            <person name="Battles P."/>
            <person name="Bell A."/>
            <person name="Bess C."/>
            <person name="Bickham C."/>
            <person name="Chaboub L."/>
            <person name="Chen D."/>
            <person name="Coyle M."/>
            <person name="Deiros D.R."/>
            <person name="Dinh H."/>
            <person name="Forbes L."/>
            <person name="Fowler G."/>
            <person name="Francisco L."/>
            <person name="Fu Q."/>
            <person name="Gubbala S."/>
            <person name="Hale W."/>
            <person name="Han Y."/>
            <person name="Hemphill L."/>
            <person name="Highlander S.K."/>
            <person name="Hirani K."/>
            <person name="Hogues M."/>
            <person name="Jackson L."/>
            <person name="Jakkamsetti A."/>
            <person name="Javaid M."/>
            <person name="Jiang H."/>
            <person name="Korchina V."/>
            <person name="Kovar C."/>
            <person name="Lara F."/>
            <person name="Lee S."/>
            <person name="Mata R."/>
            <person name="Mathew T."/>
            <person name="Moen C."/>
            <person name="Morales K."/>
            <person name="Munidasa M."/>
            <person name="Nazareth L."/>
            <person name="Ngo R."/>
            <person name="Nguyen L."/>
            <person name="Okwuonu G."/>
            <person name="Ongeri F."/>
            <person name="Patil S."/>
            <person name="Petrosino J."/>
            <person name="Pham C."/>
            <person name="Pham P."/>
            <person name="Pu L.-L."/>
            <person name="Puazo M."/>
            <person name="Raj R."/>
            <person name="Reid J."/>
            <person name="Rouhana J."/>
            <person name="Saada N."/>
            <person name="Shang Y."/>
            <person name="Simmons D."/>
            <person name="Thornton R."/>
            <person name="Warren J."/>
            <person name="Weissenberger G."/>
            <person name="Zhang J."/>
            <person name="Zhang L."/>
            <person name="Zhou C."/>
            <person name="Zhu D."/>
            <person name="Muzny D."/>
            <person name="Worley K."/>
            <person name="Gibbs R."/>
        </authorList>
    </citation>
    <scope>NUCLEOTIDE SEQUENCE [LARGE SCALE GENOMIC DNA]</scope>
    <source>
        <strain evidence="1">DSM 44291</strain>
    </source>
</reference>
<dbReference type="HOGENOM" id="CLU_1737473_0_0_11"/>
<name>C0XQQ9_CORLD</name>
<keyword evidence="2" id="KW-1185">Reference proteome</keyword>
<dbReference type="Proteomes" id="UP000006196">
    <property type="component" value="Unassembled WGS sequence"/>
</dbReference>
<gene>
    <name evidence="1" type="ORF">HMPREF0298_0779</name>
</gene>
<evidence type="ECO:0000313" key="1">
    <source>
        <dbReference type="EMBL" id="EEI17473.1"/>
    </source>
</evidence>
<comment type="caution">
    <text evidence="1">The sequence shown here is derived from an EMBL/GenBank/DDBJ whole genome shotgun (WGS) entry which is preliminary data.</text>
</comment>